<evidence type="ECO:0000256" key="5">
    <source>
        <dbReference type="ARBA" id="ARBA00022692"/>
    </source>
</evidence>
<evidence type="ECO:0000313" key="10">
    <source>
        <dbReference type="EMBL" id="SEF81921.1"/>
    </source>
</evidence>
<feature type="domain" description="Glycosyltransferase RgtA/B/C/D-like" evidence="9">
    <location>
        <begin position="49"/>
        <end position="213"/>
    </location>
</feature>
<keyword evidence="6 8" id="KW-1133">Transmembrane helix</keyword>
<gene>
    <name evidence="10" type="ORF">SAMN05421877_1033</name>
</gene>
<dbReference type="InterPro" id="IPR050297">
    <property type="entry name" value="LipidA_mod_glycosyltrf_83"/>
</dbReference>
<dbReference type="RefSeq" id="WP_103905395.1">
    <property type="nucleotide sequence ID" value="NZ_CP049246.1"/>
</dbReference>
<feature type="transmembrane region" description="Helical" evidence="8">
    <location>
        <begin position="9"/>
        <end position="27"/>
    </location>
</feature>
<evidence type="ECO:0000256" key="2">
    <source>
        <dbReference type="ARBA" id="ARBA00022475"/>
    </source>
</evidence>
<feature type="transmembrane region" description="Helical" evidence="8">
    <location>
        <begin position="308"/>
        <end position="325"/>
    </location>
</feature>
<protein>
    <submittedName>
        <fullName evidence="10">Dolichyl-phosphate-mannose-protein mannosyltransferase</fullName>
    </submittedName>
</protein>
<feature type="transmembrane region" description="Helical" evidence="8">
    <location>
        <begin position="345"/>
        <end position="362"/>
    </location>
</feature>
<dbReference type="PANTHER" id="PTHR33908:SF11">
    <property type="entry name" value="MEMBRANE PROTEIN"/>
    <property type="match status" value="1"/>
</dbReference>
<evidence type="ECO:0000256" key="7">
    <source>
        <dbReference type="ARBA" id="ARBA00023136"/>
    </source>
</evidence>
<evidence type="ECO:0000313" key="11">
    <source>
        <dbReference type="Proteomes" id="UP000236731"/>
    </source>
</evidence>
<dbReference type="Proteomes" id="UP000236731">
    <property type="component" value="Unassembled WGS sequence"/>
</dbReference>
<organism evidence="10 11">
    <name type="scientific">Sphingobacterium lactis</name>
    <dbReference type="NCBI Taxonomy" id="797291"/>
    <lineage>
        <taxon>Bacteria</taxon>
        <taxon>Pseudomonadati</taxon>
        <taxon>Bacteroidota</taxon>
        <taxon>Sphingobacteriia</taxon>
        <taxon>Sphingobacteriales</taxon>
        <taxon>Sphingobacteriaceae</taxon>
        <taxon>Sphingobacterium</taxon>
    </lineage>
</organism>
<keyword evidence="2" id="KW-1003">Cell membrane</keyword>
<sequence length="527" mass="61074">MENEYRIKLRWLIIVATVIRCIFASFMELGNDEVYYFTYAQQLDWNHFDHPPMVGLVIRFFTLNLHWVNEFSMRLGAIALSAFNTWLIARIACQLMSPRAGLIAAILYTASLYSSIISGLFILPDSVANTFWLASLWSMLCIVNADDSRTKNNQLLLLGLWIGMACLSKVHAISLWVGFFAYVLIFDRRFFGLKNFYFSMLITGICILPILVWNYQHEFITWKFHGERVNILDSGFRWDFFAQAFFGQLFYNNPFLVYLYVVILVLLFKNRLKIYGLSPKSILLLLCCSLPIIALTMGLSLFRQTLPHWSGAGFFALMLISAFWIDRRVELNSIPKIRKILNLQLSFTLVVMLLAVLAIKWYPGNLFAAANAEELGKGDVTLDMFGWQDLMEEFAQVRSADIQQGAMRAEDVLLVDNWYPAGHYYFYIARPLGIRTIAIGKLTDIHKFAWLNLTEPPIQQHENAYYIAPSNTFRDPVALYADLFEEIRLHKTLEQRRGNRVIRHWYIYQLKGAKQVLGDLKPQQYPN</sequence>
<keyword evidence="4 10" id="KW-0808">Transferase</keyword>
<dbReference type="GO" id="GO:0005886">
    <property type="term" value="C:plasma membrane"/>
    <property type="evidence" value="ECO:0007669"/>
    <property type="project" value="UniProtKB-SubCell"/>
</dbReference>
<dbReference type="PANTHER" id="PTHR33908">
    <property type="entry name" value="MANNOSYLTRANSFERASE YKCB-RELATED"/>
    <property type="match status" value="1"/>
</dbReference>
<evidence type="ECO:0000256" key="3">
    <source>
        <dbReference type="ARBA" id="ARBA00022676"/>
    </source>
</evidence>
<feature type="transmembrane region" description="Helical" evidence="8">
    <location>
        <begin position="158"/>
        <end position="184"/>
    </location>
</feature>
<proteinExistence type="predicted"/>
<keyword evidence="7 8" id="KW-0472">Membrane</keyword>
<evidence type="ECO:0000256" key="8">
    <source>
        <dbReference type="SAM" id="Phobius"/>
    </source>
</evidence>
<keyword evidence="5 8" id="KW-0812">Transmembrane</keyword>
<feature type="transmembrane region" description="Helical" evidence="8">
    <location>
        <begin position="249"/>
        <end position="269"/>
    </location>
</feature>
<evidence type="ECO:0000256" key="4">
    <source>
        <dbReference type="ARBA" id="ARBA00022679"/>
    </source>
</evidence>
<feature type="transmembrane region" description="Helical" evidence="8">
    <location>
        <begin position="281"/>
        <end position="302"/>
    </location>
</feature>
<feature type="transmembrane region" description="Helical" evidence="8">
    <location>
        <begin position="196"/>
        <end position="215"/>
    </location>
</feature>
<reference evidence="11" key="1">
    <citation type="submission" date="2016-10" db="EMBL/GenBank/DDBJ databases">
        <authorList>
            <person name="Varghese N."/>
            <person name="Submissions S."/>
        </authorList>
    </citation>
    <scope>NUCLEOTIDE SEQUENCE [LARGE SCALE GENOMIC DNA]</scope>
    <source>
        <strain evidence="11">DSM 22361</strain>
    </source>
</reference>
<name>A0A1H5V5A8_9SPHI</name>
<evidence type="ECO:0000256" key="6">
    <source>
        <dbReference type="ARBA" id="ARBA00022989"/>
    </source>
</evidence>
<keyword evidence="3 10" id="KW-0328">Glycosyltransferase</keyword>
<comment type="subcellular location">
    <subcellularLocation>
        <location evidence="1">Cell membrane</location>
        <topology evidence="1">Multi-pass membrane protein</topology>
    </subcellularLocation>
</comment>
<dbReference type="OrthoDB" id="9813729at2"/>
<dbReference type="GO" id="GO:0016763">
    <property type="term" value="F:pentosyltransferase activity"/>
    <property type="evidence" value="ECO:0007669"/>
    <property type="project" value="TreeGrafter"/>
</dbReference>
<dbReference type="GO" id="GO:0009103">
    <property type="term" value="P:lipopolysaccharide biosynthetic process"/>
    <property type="evidence" value="ECO:0007669"/>
    <property type="project" value="UniProtKB-ARBA"/>
</dbReference>
<evidence type="ECO:0000259" key="9">
    <source>
        <dbReference type="Pfam" id="PF13231"/>
    </source>
</evidence>
<dbReference type="EMBL" id="FNUT01000003">
    <property type="protein sequence ID" value="SEF81921.1"/>
    <property type="molecule type" value="Genomic_DNA"/>
</dbReference>
<feature type="transmembrane region" description="Helical" evidence="8">
    <location>
        <begin position="101"/>
        <end position="123"/>
    </location>
</feature>
<feature type="transmembrane region" description="Helical" evidence="8">
    <location>
        <begin position="71"/>
        <end position="89"/>
    </location>
</feature>
<accession>A0A1H5V5A8</accession>
<evidence type="ECO:0000256" key="1">
    <source>
        <dbReference type="ARBA" id="ARBA00004651"/>
    </source>
</evidence>
<keyword evidence="11" id="KW-1185">Reference proteome</keyword>
<dbReference type="Pfam" id="PF13231">
    <property type="entry name" value="PMT_2"/>
    <property type="match status" value="1"/>
</dbReference>
<dbReference type="InterPro" id="IPR038731">
    <property type="entry name" value="RgtA/B/C-like"/>
</dbReference>
<dbReference type="AlphaFoldDB" id="A0A1H5V5A8"/>